<name>A0AAE0ZZZ6_9GAST</name>
<reference evidence="1" key="1">
    <citation type="journal article" date="2023" name="G3 (Bethesda)">
        <title>A reference genome for the long-term kleptoplast-retaining sea slug Elysia crispata morphotype clarki.</title>
        <authorList>
            <person name="Eastman K.E."/>
            <person name="Pendleton A.L."/>
            <person name="Shaikh M.A."/>
            <person name="Suttiyut T."/>
            <person name="Ogas R."/>
            <person name="Tomko P."/>
            <person name="Gavelis G."/>
            <person name="Widhalm J.R."/>
            <person name="Wisecaver J.H."/>
        </authorList>
    </citation>
    <scope>NUCLEOTIDE SEQUENCE</scope>
    <source>
        <strain evidence="1">ECLA1</strain>
    </source>
</reference>
<keyword evidence="2" id="KW-1185">Reference proteome</keyword>
<dbReference type="EMBL" id="JAWDGP010002895">
    <property type="protein sequence ID" value="KAK3778824.1"/>
    <property type="molecule type" value="Genomic_DNA"/>
</dbReference>
<evidence type="ECO:0000313" key="2">
    <source>
        <dbReference type="Proteomes" id="UP001283361"/>
    </source>
</evidence>
<comment type="caution">
    <text evidence="1">The sequence shown here is derived from an EMBL/GenBank/DDBJ whole genome shotgun (WGS) entry which is preliminary data.</text>
</comment>
<gene>
    <name evidence="1" type="ORF">RRG08_013090</name>
</gene>
<evidence type="ECO:0000313" key="1">
    <source>
        <dbReference type="EMBL" id="KAK3778824.1"/>
    </source>
</evidence>
<sequence length="82" mass="9543">MTHHTSTRAIKLQRFRSGLKHRMHLARRDSQIMLPTCSSLKRPEFTQYPAMPTLHYAEKASPYVPSAQTNKNVTLQEVVKYM</sequence>
<protein>
    <submittedName>
        <fullName evidence="1">Uncharacterized protein</fullName>
    </submittedName>
</protein>
<accession>A0AAE0ZZZ6</accession>
<dbReference type="AlphaFoldDB" id="A0AAE0ZZZ6"/>
<proteinExistence type="predicted"/>
<dbReference type="Proteomes" id="UP001283361">
    <property type="component" value="Unassembled WGS sequence"/>
</dbReference>
<organism evidence="1 2">
    <name type="scientific">Elysia crispata</name>
    <name type="common">lettuce slug</name>
    <dbReference type="NCBI Taxonomy" id="231223"/>
    <lineage>
        <taxon>Eukaryota</taxon>
        <taxon>Metazoa</taxon>
        <taxon>Spiralia</taxon>
        <taxon>Lophotrochozoa</taxon>
        <taxon>Mollusca</taxon>
        <taxon>Gastropoda</taxon>
        <taxon>Heterobranchia</taxon>
        <taxon>Euthyneura</taxon>
        <taxon>Panpulmonata</taxon>
        <taxon>Sacoglossa</taxon>
        <taxon>Placobranchoidea</taxon>
        <taxon>Plakobranchidae</taxon>
        <taxon>Elysia</taxon>
    </lineage>
</organism>